<reference evidence="2" key="1">
    <citation type="journal article" date="2020" name="Nature">
        <title>Giant virus diversity and host interactions through global metagenomics.</title>
        <authorList>
            <person name="Schulz F."/>
            <person name="Roux S."/>
            <person name="Paez-Espino D."/>
            <person name="Jungbluth S."/>
            <person name="Walsh D.A."/>
            <person name="Denef V.J."/>
            <person name="McMahon K.D."/>
            <person name="Konstantinidis K.T."/>
            <person name="Eloe-Fadrosh E.A."/>
            <person name="Kyrpides N.C."/>
            <person name="Woyke T."/>
        </authorList>
    </citation>
    <scope>NUCLEOTIDE SEQUENCE</scope>
    <source>
        <strain evidence="2">GVMAG-M-3300023184-68</strain>
    </source>
</reference>
<keyword evidence="1" id="KW-0472">Membrane</keyword>
<protein>
    <submittedName>
        <fullName evidence="2">Uncharacterized protein</fullName>
    </submittedName>
</protein>
<proteinExistence type="predicted"/>
<evidence type="ECO:0000313" key="2">
    <source>
        <dbReference type="EMBL" id="QHT90329.1"/>
    </source>
</evidence>
<dbReference type="AlphaFoldDB" id="A0A6C0IC63"/>
<accession>A0A6C0IC63</accession>
<keyword evidence="1" id="KW-1133">Transmembrane helix</keyword>
<name>A0A6C0IC63_9ZZZZ</name>
<evidence type="ECO:0000256" key="1">
    <source>
        <dbReference type="SAM" id="Phobius"/>
    </source>
</evidence>
<sequence>MVRTTKKTHKGGDVNLALILNSQVENIKNNFIFYELLLNYYILLYSRIEQTEETIKERFILIVVINKLHTMIIFMYANLEYIALEPPKEKKQQGGNIVLKIYDSTMLTILLFLAYNYMHVLRTSPIHKSDLQIRPIFESISRDLVDKSTNTLLKVVTDVQLRIDGIESEPESNSLFEHFFTTKGEMKKNPLNNYDQQGNYIPQNIINDPNFLVLAEKAMTEIFNNKEIDSNLLYLKKPHNVAPDDWKRTADIMLKKFDKQNELRKKVLEESIPDSRDYIQLLNYIHSPLCGSDNNGLICLELFSEEFKKEFAVPLQEYMSELADAVESRNLILSRNIGVIDNTIKTTGAVATGIAIYYNQKEALDLCKTALVLATNNTLSAVAWAAKNVLTTVNLLGVTTVAGPEVVDSIVLKADMAKESFYFRQLHYWDPAYFNLKKLITGMGPIDFYGKPDIIQILETTPYSEDVIERREQLTYTKMLERIGKRLIGWITKTAETIHAIPVTSQIKSIKSTIKTIAPRDSSKDDPFNYMLKHYEYEQNYDWQAILCIMLVLRGIFMFRIRALKLLQEGVNTINEDNLHNYINIVCPILLANGLNFLEIFRFLLNAPNEFYIQLYNALPNLPNLPNLRSNAQIVELSETDNLIRAPNQNLLRQIRSEPLMRQIRTRRIEGGYKRYKHTKTRKNKKK</sequence>
<keyword evidence="1" id="KW-0812">Transmembrane</keyword>
<organism evidence="2">
    <name type="scientific">viral metagenome</name>
    <dbReference type="NCBI Taxonomy" id="1070528"/>
    <lineage>
        <taxon>unclassified sequences</taxon>
        <taxon>metagenomes</taxon>
        <taxon>organismal metagenomes</taxon>
    </lineage>
</organism>
<dbReference type="EMBL" id="MN740153">
    <property type="protein sequence ID" value="QHT90329.1"/>
    <property type="molecule type" value="Genomic_DNA"/>
</dbReference>
<feature type="transmembrane region" description="Helical" evidence="1">
    <location>
        <begin position="97"/>
        <end position="118"/>
    </location>
</feature>